<dbReference type="EMBL" id="CP036287">
    <property type="protein sequence ID" value="QDU66468.1"/>
    <property type="molecule type" value="Genomic_DNA"/>
</dbReference>
<dbReference type="PRINTS" id="PR00723">
    <property type="entry name" value="SUBTILISIN"/>
</dbReference>
<comment type="similarity">
    <text evidence="1 5">Belongs to the peptidase S8 family.</text>
</comment>
<evidence type="ECO:0000313" key="7">
    <source>
        <dbReference type="EMBL" id="QDU66468.1"/>
    </source>
</evidence>
<dbReference type="Gene3D" id="2.60.120.380">
    <property type="match status" value="1"/>
</dbReference>
<dbReference type="RefSeq" id="WP_145064306.1">
    <property type="nucleotide sequence ID" value="NZ_CP036287.1"/>
</dbReference>
<accession>A0A518BHL4</accession>
<dbReference type="KEGG" id="pbap:Pla133_15420"/>
<keyword evidence="8" id="KW-1185">Reference proteome</keyword>
<evidence type="ECO:0000256" key="5">
    <source>
        <dbReference type="PROSITE-ProRule" id="PRU01240"/>
    </source>
</evidence>
<dbReference type="InterPro" id="IPR023828">
    <property type="entry name" value="Peptidase_S8_Ser-AS"/>
</dbReference>
<dbReference type="InterPro" id="IPR050131">
    <property type="entry name" value="Peptidase_S8_subtilisin-like"/>
</dbReference>
<dbReference type="InterPro" id="IPR015500">
    <property type="entry name" value="Peptidase_S8_subtilisin-rel"/>
</dbReference>
<evidence type="ECO:0000256" key="4">
    <source>
        <dbReference type="ARBA" id="ARBA00022825"/>
    </source>
</evidence>
<evidence type="ECO:0000256" key="1">
    <source>
        <dbReference type="ARBA" id="ARBA00011073"/>
    </source>
</evidence>
<dbReference type="Proteomes" id="UP000316921">
    <property type="component" value="Chromosome"/>
</dbReference>
<keyword evidence="4" id="KW-0720">Serine protease</keyword>
<keyword evidence="3 7" id="KW-0378">Hydrolase</keyword>
<evidence type="ECO:0000259" key="6">
    <source>
        <dbReference type="Pfam" id="PF00082"/>
    </source>
</evidence>
<dbReference type="InterPro" id="IPR036852">
    <property type="entry name" value="Peptidase_S8/S53_dom_sf"/>
</dbReference>
<dbReference type="PANTHER" id="PTHR43806:SF11">
    <property type="entry name" value="CEREVISIN-RELATED"/>
    <property type="match status" value="1"/>
</dbReference>
<dbReference type="PROSITE" id="PS51892">
    <property type="entry name" value="SUBTILASE"/>
    <property type="match status" value="1"/>
</dbReference>
<dbReference type="PANTHER" id="PTHR43806">
    <property type="entry name" value="PEPTIDASE S8"/>
    <property type="match status" value="1"/>
</dbReference>
<gene>
    <name evidence="7" type="primary">aprX_2</name>
    <name evidence="7" type="ORF">Pla133_15420</name>
</gene>
<evidence type="ECO:0000313" key="8">
    <source>
        <dbReference type="Proteomes" id="UP000316921"/>
    </source>
</evidence>
<dbReference type="AlphaFoldDB" id="A0A518BHL4"/>
<name>A0A518BHL4_9BACT</name>
<dbReference type="InterPro" id="IPR000209">
    <property type="entry name" value="Peptidase_S8/S53_dom"/>
</dbReference>
<dbReference type="SUPFAM" id="SSF52743">
    <property type="entry name" value="Subtilisin-like"/>
    <property type="match status" value="1"/>
</dbReference>
<evidence type="ECO:0000256" key="3">
    <source>
        <dbReference type="ARBA" id="ARBA00022801"/>
    </source>
</evidence>
<dbReference type="GO" id="GO:0006508">
    <property type="term" value="P:proteolysis"/>
    <property type="evidence" value="ECO:0007669"/>
    <property type="project" value="UniProtKB-KW"/>
</dbReference>
<feature type="domain" description="Peptidase S8/S53" evidence="6">
    <location>
        <begin position="316"/>
        <end position="547"/>
    </location>
</feature>
<reference evidence="7 8" key="1">
    <citation type="submission" date="2019-02" db="EMBL/GenBank/DDBJ databases">
        <title>Deep-cultivation of Planctomycetes and their phenomic and genomic characterization uncovers novel biology.</title>
        <authorList>
            <person name="Wiegand S."/>
            <person name="Jogler M."/>
            <person name="Boedeker C."/>
            <person name="Pinto D."/>
            <person name="Vollmers J."/>
            <person name="Rivas-Marin E."/>
            <person name="Kohn T."/>
            <person name="Peeters S.H."/>
            <person name="Heuer A."/>
            <person name="Rast P."/>
            <person name="Oberbeckmann S."/>
            <person name="Bunk B."/>
            <person name="Jeske O."/>
            <person name="Meyerdierks A."/>
            <person name="Storesund J.E."/>
            <person name="Kallscheuer N."/>
            <person name="Luecker S."/>
            <person name="Lage O.M."/>
            <person name="Pohl T."/>
            <person name="Merkel B.J."/>
            <person name="Hornburger P."/>
            <person name="Mueller R.-W."/>
            <person name="Bruemmer F."/>
            <person name="Labrenz M."/>
            <person name="Spormann A.M."/>
            <person name="Op den Camp H."/>
            <person name="Overmann J."/>
            <person name="Amann R."/>
            <person name="Jetten M.S.M."/>
            <person name="Mascher T."/>
            <person name="Medema M.H."/>
            <person name="Devos D.P."/>
            <person name="Kaster A.-K."/>
            <person name="Ovreas L."/>
            <person name="Rohde M."/>
            <person name="Galperin M.Y."/>
            <person name="Jogler C."/>
        </authorList>
    </citation>
    <scope>NUCLEOTIDE SEQUENCE [LARGE SCALE GENOMIC DNA]</scope>
    <source>
        <strain evidence="7 8">Pla133</strain>
    </source>
</reference>
<dbReference type="Pfam" id="PF00082">
    <property type="entry name" value="Peptidase_S8"/>
    <property type="match status" value="1"/>
</dbReference>
<evidence type="ECO:0000256" key="2">
    <source>
        <dbReference type="ARBA" id="ARBA00022670"/>
    </source>
</evidence>
<proteinExistence type="inferred from homology"/>
<dbReference type="EC" id="3.4.21.-" evidence="7"/>
<protein>
    <submittedName>
        <fullName evidence="7">Serine protease AprX</fullName>
        <ecNumber evidence="7">3.4.21.-</ecNumber>
    </submittedName>
</protein>
<organism evidence="7 8">
    <name type="scientific">Engelhardtia mirabilis</name>
    <dbReference type="NCBI Taxonomy" id="2528011"/>
    <lineage>
        <taxon>Bacteria</taxon>
        <taxon>Pseudomonadati</taxon>
        <taxon>Planctomycetota</taxon>
        <taxon>Planctomycetia</taxon>
        <taxon>Planctomycetia incertae sedis</taxon>
        <taxon>Engelhardtia</taxon>
    </lineage>
</organism>
<comment type="caution">
    <text evidence="5">Lacks conserved residue(s) required for the propagation of feature annotation.</text>
</comment>
<dbReference type="Gene3D" id="3.40.50.200">
    <property type="entry name" value="Peptidase S8/S53 domain"/>
    <property type="match status" value="1"/>
</dbReference>
<dbReference type="PROSITE" id="PS00138">
    <property type="entry name" value="SUBTILASE_SER"/>
    <property type="match status" value="1"/>
</dbReference>
<keyword evidence="2 7" id="KW-0645">Protease</keyword>
<dbReference type="GO" id="GO:0004252">
    <property type="term" value="F:serine-type endopeptidase activity"/>
    <property type="evidence" value="ECO:0007669"/>
    <property type="project" value="InterPro"/>
</dbReference>
<sequence length="687" mass="72499">MQTQTLFRSVPTWRGLAAGALLVSAHLAVLPVVASAQSIEGFDVSAAAQERSGDVQSPLRASQFRAAGAELLGVDASNAQLILDRIEGPVVLPETGRTLWIASVLLGDERKVTVALDALGQSVDLEAAKIAERVVAFQRRGKFTAALAERIDLAPGATVRVAAWIDVEDVDAARLEHAAAIEALDEAGQLTEADVDYHLAEIARKVAATIEPETARFAEDLRGLGIVAGADTQAPLVFFETDLARLQQIADDPRVLVLDAADTDFAPRLENAFEEVRADKVYSNYSWANADYSRVGIVEGGRPCAGSFLDIVEFRQSGSNSSHTTGVASCVASSHPTETGVAKGARLYAANGATFSSNQTFTSGFQGSVDAITWAISRGCHIMNLSYGAGAPGSNVTGFDKYLDYVARYNARTLAIACGNSGAYAGDPGAGFNQIAVGNFTDQNDYNWTSESMASSSSWQNPTTGVETPQVAAPGTGLTMLDCSNGTSYSASGTSFSSPIVAGIAALIVDRVPSLGSWPEPVRAIVMATAWHNIEGSSRLSSKDGAGGVSAYAAFRVAGRGKGNGYQYGTLYPSSFDSSGLYTTNTVWVSAGTKVRACLSFDSQVKKSSILSFTWYDSTLDSDLDFRCYSPSGALKSSSSSSVQPFEMLEFTATESGYHTFKVRNWSFGGSSEYFGTAVSLSYESGE</sequence>